<dbReference type="PROSITE" id="PS50172">
    <property type="entry name" value="BRCT"/>
    <property type="match status" value="1"/>
</dbReference>
<evidence type="ECO:0000313" key="3">
    <source>
        <dbReference type="EMBL" id="CAG7819081.1"/>
    </source>
</evidence>
<dbReference type="PANTHER" id="PTHR45990">
    <property type="entry name" value="DNA REPAIR PROTEIN REV1"/>
    <property type="match status" value="1"/>
</dbReference>
<dbReference type="GO" id="GO:0070987">
    <property type="term" value="P:error-free translesion synthesis"/>
    <property type="evidence" value="ECO:0007669"/>
    <property type="project" value="TreeGrafter"/>
</dbReference>
<feature type="domain" description="UmuC" evidence="2">
    <location>
        <begin position="307"/>
        <end position="452"/>
    </location>
</feature>
<dbReference type="OrthoDB" id="427711at2759"/>
<proteinExistence type="predicted"/>
<comment type="caution">
    <text evidence="3">The sequence shown here is derived from an EMBL/GenBank/DDBJ whole genome shotgun (WGS) entry which is preliminary data.</text>
</comment>
<dbReference type="InterPro" id="IPR001357">
    <property type="entry name" value="BRCT_dom"/>
</dbReference>
<dbReference type="Pfam" id="PF00817">
    <property type="entry name" value="IMS"/>
    <property type="match status" value="1"/>
</dbReference>
<dbReference type="GO" id="GO:0006281">
    <property type="term" value="P:DNA repair"/>
    <property type="evidence" value="ECO:0007669"/>
    <property type="project" value="InterPro"/>
</dbReference>
<dbReference type="GO" id="GO:0003887">
    <property type="term" value="F:DNA-directed DNA polymerase activity"/>
    <property type="evidence" value="ECO:0007669"/>
    <property type="project" value="InterPro"/>
</dbReference>
<keyword evidence="4" id="KW-1185">Reference proteome</keyword>
<dbReference type="GO" id="GO:0042276">
    <property type="term" value="P:error-prone translesion synthesis"/>
    <property type="evidence" value="ECO:0007669"/>
    <property type="project" value="TreeGrafter"/>
</dbReference>
<evidence type="ECO:0000259" key="2">
    <source>
        <dbReference type="PROSITE" id="PS50173"/>
    </source>
</evidence>
<accession>A0A8J2KSQ8</accession>
<organism evidence="3 4">
    <name type="scientific">Allacma fusca</name>
    <dbReference type="NCBI Taxonomy" id="39272"/>
    <lineage>
        <taxon>Eukaryota</taxon>
        <taxon>Metazoa</taxon>
        <taxon>Ecdysozoa</taxon>
        <taxon>Arthropoda</taxon>
        <taxon>Hexapoda</taxon>
        <taxon>Collembola</taxon>
        <taxon>Symphypleona</taxon>
        <taxon>Sminthuridae</taxon>
        <taxon>Allacma</taxon>
    </lineage>
</organism>
<dbReference type="GO" id="GO:0003684">
    <property type="term" value="F:damaged DNA binding"/>
    <property type="evidence" value="ECO:0007669"/>
    <property type="project" value="InterPro"/>
</dbReference>
<name>A0A8J2KSQ8_9HEXA</name>
<evidence type="ECO:0000313" key="4">
    <source>
        <dbReference type="Proteomes" id="UP000708208"/>
    </source>
</evidence>
<dbReference type="Pfam" id="PF11799">
    <property type="entry name" value="IMS_C"/>
    <property type="match status" value="1"/>
</dbReference>
<dbReference type="AlphaFoldDB" id="A0A8J2KSQ8"/>
<evidence type="ECO:0000259" key="1">
    <source>
        <dbReference type="PROSITE" id="PS50172"/>
    </source>
</evidence>
<dbReference type="InterPro" id="IPR001126">
    <property type="entry name" value="UmuC"/>
</dbReference>
<dbReference type="GO" id="GO:0005634">
    <property type="term" value="C:nucleus"/>
    <property type="evidence" value="ECO:0007669"/>
    <property type="project" value="TreeGrafter"/>
</dbReference>
<dbReference type="InterPro" id="IPR017961">
    <property type="entry name" value="DNA_pol_Y-fam_little_finger"/>
</dbReference>
<dbReference type="PROSITE" id="PS50173">
    <property type="entry name" value="UMUC"/>
    <property type="match status" value="1"/>
</dbReference>
<gene>
    <name evidence="3" type="ORF">AFUS01_LOCUS29551</name>
</gene>
<dbReference type="Pfam" id="PF00533">
    <property type="entry name" value="BRCT"/>
    <property type="match status" value="1"/>
</dbReference>
<evidence type="ECO:0008006" key="5">
    <source>
        <dbReference type="Google" id="ProtNLM"/>
    </source>
</evidence>
<dbReference type="InterPro" id="IPR053848">
    <property type="entry name" value="IMS_HHH_1"/>
</dbReference>
<dbReference type="PANTHER" id="PTHR45990:SF1">
    <property type="entry name" value="DNA REPAIR PROTEIN REV1"/>
    <property type="match status" value="1"/>
</dbReference>
<feature type="domain" description="BRCT" evidence="1">
    <location>
        <begin position="95"/>
        <end position="178"/>
    </location>
</feature>
<reference evidence="3" key="1">
    <citation type="submission" date="2021-06" db="EMBL/GenBank/DDBJ databases">
        <authorList>
            <person name="Hodson N. C."/>
            <person name="Mongue J. A."/>
            <person name="Jaron S. K."/>
        </authorList>
    </citation>
    <scope>NUCLEOTIDE SEQUENCE</scope>
</reference>
<dbReference type="EMBL" id="CAJVCH010438492">
    <property type="protein sequence ID" value="CAG7819081.1"/>
    <property type="molecule type" value="Genomic_DNA"/>
</dbReference>
<dbReference type="Proteomes" id="UP000708208">
    <property type="component" value="Unassembled WGS sequence"/>
</dbReference>
<sequence>MIVVYRDEEALCDTFGSIQPRNLYSCMIHVTSKYIRNYLSIEPQFVVTDWIVFLVDTMSKREVHGENGFEEFGGYMAAKRAKLNNQFNESGDNGCDSSIFSGVTININGHVNPTNLRAVFLQHGGRYEAFPTSSTDFVIAANLSEATKRKWGTKTLRPEWVVDSIAAGEKLDSNKYFLYDFNEENKQKTLRQAFSLENNAGGSSAAAARFTTSPKRNNTEQEQMSDSPKKGKRLMAWEDGFLEEFWDHSRLHNISTMKRTLQHHICKLRRSKNTHNFTELKNYEVELRLENCSQNQDVSYRSGDAMLFLVDLDCFFVSVGRINRPHVNNVPVVVTHFSGNKTISSNSDIACASYEARKFGVKNGMWVSQARELCPSLEVIPYDFEAYQRVSMQFCNIVAAMTLDIEPGSCDELLVDVTSVINNLPGSSPLSLAQFLRKRIFEETQCKASVGIVLKTQPIGDLPGIGYSLKEKLETQFSNIRTCEDLQQLKLEDLKSRFGAKKGDILFNSCRGIDDSSLQFDFERPKSISIDVNYGIRLTEQSQLEKLLLNIAKALSKRALEAEACGTKLQVTLLTQQKGAPEPKKSGGHGYVDVHNKSGQLINPTRNHLIFYKSILSLIRSVTAIPVSMYRGIGVHLTGLKFDFDGKKDGLQTLMSSLFKQGDKPTSKADQFNCVSEPVVATVEAPKTIKLNSVAKEDVDLNVLSALPDDIAMEVATFYGLDKLKEYCAANPEMPTTSRAAILDQKFKYPKVKITTEVLPASPTLVPNLSESFLGALPDDIREELESDIEEVKQIKSAVHPSANNAITCRLPQHKNKPNPAKLISAVVTQANISVNDAPEEEETEILRVVSVAADETPESTPFNRINWWRYNSKDAIPSEQNSTNFTVVTRRVALKSFVVPSLNEQSEMPDIRRIIREGVEFLPNPSREDLNGLIDYLDELISGPFMKQTQVLLKFLNRLANLPSTSQKWAKIFKLMIRICQSKIQRIFGFPMELHDIEDDFVEPIEVDVKE</sequence>
<dbReference type="Pfam" id="PF21999">
    <property type="entry name" value="IMS_HHH_1"/>
    <property type="match status" value="1"/>
</dbReference>
<protein>
    <recommendedName>
        <fullName evidence="5">DNA repair protein REV1</fullName>
    </recommendedName>
</protein>
<dbReference type="GO" id="GO:0017125">
    <property type="term" value="F:deoxycytidyl transferase activity"/>
    <property type="evidence" value="ECO:0007669"/>
    <property type="project" value="TreeGrafter"/>
</dbReference>
<dbReference type="SMART" id="SM00292">
    <property type="entry name" value="BRCT"/>
    <property type="match status" value="1"/>
</dbReference>